<dbReference type="KEGG" id="spar:SPRG_02185"/>
<sequence>MAAGNVEAVDDAILHRRARKRKNSRAWRIKHKDAVQSLRQTADLLERQVADMRMVATTSNASSLAQRYETIVKVKHGLIQQNALLQQALERRSALYTRSITALMEMDVDNSRIYDDLFLYTVLQATQRDVDSNIPSAFGHSPTPPQVVRGWLANMGQVDQNTYYDVRKVLGANAMTSLRDVGDYHWRVRNDKAAYMRLQNIAQDFQILRQSQSLSVSRSVLQIGPNLVVRIMVQYQVQLSNGFDYCFINLTPDLNSLTTTMRVRLEVVDGHVVVSATGKAQGPHGPAPQYTMSYVISEMLHWEDLLRSSGSVVWHDDVKLEAP</sequence>
<accession>A0A067CS93</accession>
<dbReference type="OrthoDB" id="67478at2759"/>
<organism evidence="2 3">
    <name type="scientific">Saprolegnia parasitica (strain CBS 223.65)</name>
    <dbReference type="NCBI Taxonomy" id="695850"/>
    <lineage>
        <taxon>Eukaryota</taxon>
        <taxon>Sar</taxon>
        <taxon>Stramenopiles</taxon>
        <taxon>Oomycota</taxon>
        <taxon>Saprolegniomycetes</taxon>
        <taxon>Saprolegniales</taxon>
        <taxon>Saprolegniaceae</taxon>
        <taxon>Saprolegnia</taxon>
    </lineage>
</organism>
<name>A0A067CS93_SAPPC</name>
<dbReference type="Proteomes" id="UP000030745">
    <property type="component" value="Unassembled WGS sequence"/>
</dbReference>
<dbReference type="VEuPathDB" id="FungiDB:SPRG_02185"/>
<dbReference type="RefSeq" id="XP_012196126.1">
    <property type="nucleotide sequence ID" value="XM_012340736.1"/>
</dbReference>
<evidence type="ECO:0008006" key="4">
    <source>
        <dbReference type="Google" id="ProtNLM"/>
    </source>
</evidence>
<dbReference type="EMBL" id="KK583193">
    <property type="protein sequence ID" value="KDO33378.1"/>
    <property type="molecule type" value="Genomic_DNA"/>
</dbReference>
<evidence type="ECO:0000313" key="2">
    <source>
        <dbReference type="EMBL" id="KDO33378.1"/>
    </source>
</evidence>
<evidence type="ECO:0000256" key="1">
    <source>
        <dbReference type="SAM" id="Coils"/>
    </source>
</evidence>
<dbReference type="AlphaFoldDB" id="A0A067CS93"/>
<gene>
    <name evidence="2" type="ORF">SPRG_02185</name>
</gene>
<dbReference type="GeneID" id="24124748"/>
<proteinExistence type="predicted"/>
<evidence type="ECO:0000313" key="3">
    <source>
        <dbReference type="Proteomes" id="UP000030745"/>
    </source>
</evidence>
<dbReference type="CDD" id="cd14686">
    <property type="entry name" value="bZIP"/>
    <property type="match status" value="1"/>
</dbReference>
<dbReference type="OMA" id="ISEMLHW"/>
<feature type="coiled-coil region" evidence="1">
    <location>
        <begin position="28"/>
        <end position="55"/>
    </location>
</feature>
<protein>
    <recommendedName>
        <fullName evidence="4">BZIP domain-containing protein</fullName>
    </recommendedName>
</protein>
<reference evidence="2 3" key="1">
    <citation type="journal article" date="2013" name="PLoS Genet.">
        <title>Distinctive expansion of potential virulence genes in the genome of the oomycete fish pathogen Saprolegnia parasitica.</title>
        <authorList>
            <person name="Jiang R.H."/>
            <person name="de Bruijn I."/>
            <person name="Haas B.J."/>
            <person name="Belmonte R."/>
            <person name="Lobach L."/>
            <person name="Christie J."/>
            <person name="van den Ackerveken G."/>
            <person name="Bottin A."/>
            <person name="Bulone V."/>
            <person name="Diaz-Moreno S.M."/>
            <person name="Dumas B."/>
            <person name="Fan L."/>
            <person name="Gaulin E."/>
            <person name="Govers F."/>
            <person name="Grenville-Briggs L.J."/>
            <person name="Horner N.R."/>
            <person name="Levin J.Z."/>
            <person name="Mammella M."/>
            <person name="Meijer H.J."/>
            <person name="Morris P."/>
            <person name="Nusbaum C."/>
            <person name="Oome S."/>
            <person name="Phillips A.J."/>
            <person name="van Rooyen D."/>
            <person name="Rzeszutek E."/>
            <person name="Saraiva M."/>
            <person name="Secombes C.J."/>
            <person name="Seidl M.F."/>
            <person name="Snel B."/>
            <person name="Stassen J.H."/>
            <person name="Sykes S."/>
            <person name="Tripathy S."/>
            <person name="van den Berg H."/>
            <person name="Vega-Arreguin J.C."/>
            <person name="Wawra S."/>
            <person name="Young S.K."/>
            <person name="Zeng Q."/>
            <person name="Dieguez-Uribeondo J."/>
            <person name="Russ C."/>
            <person name="Tyler B.M."/>
            <person name="van West P."/>
        </authorList>
    </citation>
    <scope>NUCLEOTIDE SEQUENCE [LARGE SCALE GENOMIC DNA]</scope>
    <source>
        <strain evidence="2 3">CBS 223.65</strain>
    </source>
</reference>
<keyword evidence="3" id="KW-1185">Reference proteome</keyword>
<keyword evidence="1" id="KW-0175">Coiled coil</keyword>